<dbReference type="AlphaFoldDB" id="A0A7R9WYR8"/>
<organism evidence="2">
    <name type="scientific">Craspedostauros australis</name>
    <dbReference type="NCBI Taxonomy" id="1486917"/>
    <lineage>
        <taxon>Eukaryota</taxon>
        <taxon>Sar</taxon>
        <taxon>Stramenopiles</taxon>
        <taxon>Ochrophyta</taxon>
        <taxon>Bacillariophyta</taxon>
        <taxon>Bacillariophyceae</taxon>
        <taxon>Bacillariophycidae</taxon>
        <taxon>Naviculales</taxon>
        <taxon>Naviculaceae</taxon>
        <taxon>Craspedostauros</taxon>
    </lineage>
</organism>
<feature type="compositionally biased region" description="Low complexity" evidence="1">
    <location>
        <begin position="165"/>
        <end position="182"/>
    </location>
</feature>
<feature type="compositionally biased region" description="Low complexity" evidence="1">
    <location>
        <begin position="122"/>
        <end position="137"/>
    </location>
</feature>
<evidence type="ECO:0000256" key="1">
    <source>
        <dbReference type="SAM" id="MobiDB-lite"/>
    </source>
</evidence>
<gene>
    <name evidence="2" type="ORF">CAUS1442_LOCUS9685</name>
</gene>
<feature type="region of interest" description="Disordered" evidence="1">
    <location>
        <begin position="1"/>
        <end position="182"/>
    </location>
</feature>
<feature type="region of interest" description="Disordered" evidence="1">
    <location>
        <begin position="203"/>
        <end position="327"/>
    </location>
</feature>
<feature type="compositionally biased region" description="Polar residues" evidence="1">
    <location>
        <begin position="1"/>
        <end position="19"/>
    </location>
</feature>
<evidence type="ECO:0000313" key="2">
    <source>
        <dbReference type="EMBL" id="CAD8337557.1"/>
    </source>
</evidence>
<sequence length="340" mass="37954">MCTTNNTGTVQAQNHNQMPMSERGPAQNAMETEEAEMRRLLSETEERLQHLEAKVASMSTAQQRMEHAISTSRRRFETAMRDVNHQAERAECDLRAENENARDGSEDGTPSRTSSPLGSKPVANSAVATASVSTADVSSRDATTANDDGINDSNRSHDTDHHSDLASSDGNSSSSQIIEDSSASFQDAFDHFELLSDGDCEAVSNGVYREGDDVACPTNSSPQEDHQATKDASSCVHSAPMHAAQVEQRQEEDDEEQQQQPELREQQQQQMEESVSTPHTPPQPRRNLKRRRETMSPNRHGASESTPSKRKRRSMSFFDSPTRKKWRRMVRDNRLQSILL</sequence>
<feature type="compositionally biased region" description="Basic and acidic residues" evidence="1">
    <location>
        <begin position="74"/>
        <end position="105"/>
    </location>
</feature>
<dbReference type="EMBL" id="HBEF01015448">
    <property type="protein sequence ID" value="CAD8337557.1"/>
    <property type="molecule type" value="Transcribed_RNA"/>
</dbReference>
<feature type="compositionally biased region" description="Basic and acidic residues" evidence="1">
    <location>
        <begin position="35"/>
        <end position="53"/>
    </location>
</feature>
<protein>
    <submittedName>
        <fullName evidence="2">Uncharacterized protein</fullName>
    </submittedName>
</protein>
<accession>A0A7R9WYR8</accession>
<feature type="compositionally biased region" description="Low complexity" evidence="1">
    <location>
        <begin position="258"/>
        <end position="273"/>
    </location>
</feature>
<feature type="compositionally biased region" description="Polar residues" evidence="1">
    <location>
        <begin position="108"/>
        <end position="117"/>
    </location>
</feature>
<feature type="compositionally biased region" description="Basic and acidic residues" evidence="1">
    <location>
        <begin position="154"/>
        <end position="164"/>
    </location>
</feature>
<name>A0A7R9WYR8_9STRA</name>
<reference evidence="2" key="1">
    <citation type="submission" date="2021-01" db="EMBL/GenBank/DDBJ databases">
        <authorList>
            <person name="Corre E."/>
            <person name="Pelletier E."/>
            <person name="Niang G."/>
            <person name="Scheremetjew M."/>
            <person name="Finn R."/>
            <person name="Kale V."/>
            <person name="Holt S."/>
            <person name="Cochrane G."/>
            <person name="Meng A."/>
            <person name="Brown T."/>
            <person name="Cohen L."/>
        </authorList>
    </citation>
    <scope>NUCLEOTIDE SEQUENCE</scope>
    <source>
        <strain evidence="2">CCMP3328</strain>
    </source>
</reference>
<proteinExistence type="predicted"/>